<keyword evidence="2" id="KW-1185">Reference proteome</keyword>
<evidence type="ECO:0000313" key="2">
    <source>
        <dbReference type="Proteomes" id="UP000314294"/>
    </source>
</evidence>
<name>A0A4Z2FRK8_9TELE</name>
<evidence type="ECO:0000313" key="1">
    <source>
        <dbReference type="EMBL" id="TNN43788.1"/>
    </source>
</evidence>
<dbReference type="EMBL" id="SRLO01000945">
    <property type="protein sequence ID" value="TNN43788.1"/>
    <property type="molecule type" value="Genomic_DNA"/>
</dbReference>
<protein>
    <submittedName>
        <fullName evidence="1">Uncharacterized protein</fullName>
    </submittedName>
</protein>
<dbReference type="Proteomes" id="UP000314294">
    <property type="component" value="Unassembled WGS sequence"/>
</dbReference>
<dbReference type="AlphaFoldDB" id="A0A4Z2FRK8"/>
<sequence length="184" mass="19969">MHKLEAALLGSAEPLPPPALAGAAGLAGTKALAFSSMPSTWSLEATGVEVRDAQHQVPGYRSQGGQLLRQPAEHLGEEERGGSWSFIPVCSTQACRVVIAAALTLDCRDTEDMSTITRQDQETQRFGFIGLLSSRIDLKVDIFHYGDDGESQGFNVLLESRSHGDRQLLQNSESLLDLENKQTF</sequence>
<gene>
    <name evidence="1" type="ORF">EYF80_046025</name>
</gene>
<accession>A0A4Z2FRK8</accession>
<comment type="caution">
    <text evidence="1">The sequence shown here is derived from an EMBL/GenBank/DDBJ whole genome shotgun (WGS) entry which is preliminary data.</text>
</comment>
<reference evidence="1 2" key="1">
    <citation type="submission" date="2019-03" db="EMBL/GenBank/DDBJ databases">
        <title>First draft genome of Liparis tanakae, snailfish: a comprehensive survey of snailfish specific genes.</title>
        <authorList>
            <person name="Kim W."/>
            <person name="Song I."/>
            <person name="Jeong J.-H."/>
            <person name="Kim D."/>
            <person name="Kim S."/>
            <person name="Ryu S."/>
            <person name="Song J.Y."/>
            <person name="Lee S.K."/>
        </authorList>
    </citation>
    <scope>NUCLEOTIDE SEQUENCE [LARGE SCALE GENOMIC DNA]</scope>
    <source>
        <tissue evidence="1">Muscle</tissue>
    </source>
</reference>
<organism evidence="1 2">
    <name type="scientific">Liparis tanakae</name>
    <name type="common">Tanaka's snailfish</name>
    <dbReference type="NCBI Taxonomy" id="230148"/>
    <lineage>
        <taxon>Eukaryota</taxon>
        <taxon>Metazoa</taxon>
        <taxon>Chordata</taxon>
        <taxon>Craniata</taxon>
        <taxon>Vertebrata</taxon>
        <taxon>Euteleostomi</taxon>
        <taxon>Actinopterygii</taxon>
        <taxon>Neopterygii</taxon>
        <taxon>Teleostei</taxon>
        <taxon>Neoteleostei</taxon>
        <taxon>Acanthomorphata</taxon>
        <taxon>Eupercaria</taxon>
        <taxon>Perciformes</taxon>
        <taxon>Cottioidei</taxon>
        <taxon>Cottales</taxon>
        <taxon>Liparidae</taxon>
        <taxon>Liparis</taxon>
    </lineage>
</organism>
<proteinExistence type="predicted"/>